<dbReference type="EMBL" id="GL891307">
    <property type="protein sequence ID" value="EGO54647.1"/>
    <property type="molecule type" value="Genomic_DNA"/>
</dbReference>
<feature type="non-terminal residue" evidence="1">
    <location>
        <position position="1"/>
    </location>
</feature>
<dbReference type="AlphaFoldDB" id="F8MV22"/>
<keyword evidence="2" id="KW-1185">Reference proteome</keyword>
<evidence type="ECO:0000313" key="1">
    <source>
        <dbReference type="EMBL" id="EGO54647.1"/>
    </source>
</evidence>
<evidence type="ECO:0000313" key="2">
    <source>
        <dbReference type="Proteomes" id="UP000008065"/>
    </source>
</evidence>
<reference evidence="2" key="1">
    <citation type="journal article" date="2011" name="Genetics">
        <title>Massive changes in genome architecture accompany the transition to self-fertility in the filamentous fungus Neurospora tetrasperma.</title>
        <authorList>
            <person name="Ellison C.E."/>
            <person name="Stajich J.E."/>
            <person name="Jacobson D.J."/>
            <person name="Natvig D.O."/>
            <person name="Lapidus A."/>
            <person name="Foster B."/>
            <person name="Aerts A."/>
            <person name="Riley R."/>
            <person name="Lindquist E.A."/>
            <person name="Grigoriev I.V."/>
            <person name="Taylor J.W."/>
        </authorList>
    </citation>
    <scope>NUCLEOTIDE SEQUENCE [LARGE SCALE GENOMIC DNA]</scope>
    <source>
        <strain evidence="2">FGSC 2508 / P0657</strain>
    </source>
</reference>
<dbReference type="Proteomes" id="UP000008065">
    <property type="component" value="Unassembled WGS sequence"/>
</dbReference>
<name>F8MV22_NEUT8</name>
<organism evidence="1 2">
    <name type="scientific">Neurospora tetrasperma (strain FGSC 2508 / ATCC MYA-4615 / P0657)</name>
    <dbReference type="NCBI Taxonomy" id="510951"/>
    <lineage>
        <taxon>Eukaryota</taxon>
        <taxon>Fungi</taxon>
        <taxon>Dikarya</taxon>
        <taxon>Ascomycota</taxon>
        <taxon>Pezizomycotina</taxon>
        <taxon>Sordariomycetes</taxon>
        <taxon>Sordariomycetidae</taxon>
        <taxon>Sordariales</taxon>
        <taxon>Sordariaceae</taxon>
        <taxon>Neurospora</taxon>
    </lineage>
</organism>
<dbReference type="KEGG" id="nte:NEUTE1DRAFT14510"/>
<dbReference type="GeneID" id="20826547"/>
<dbReference type="OrthoDB" id="5022336at2759"/>
<accession>F8MV22</accession>
<dbReference type="HOGENOM" id="CLU_211837_0_0_1"/>
<dbReference type="VEuPathDB" id="FungiDB:NEUTE1DRAFT_14510"/>
<proteinExistence type="predicted"/>
<sequence length="54" mass="6280">FQSIVGSLIYIVFGTKLNIVFAILIISQYTINLVKAYFRTFKRIFKYLKGTQSL</sequence>
<dbReference type="RefSeq" id="XP_009853782.1">
    <property type="nucleotide sequence ID" value="XM_009855480.1"/>
</dbReference>
<protein>
    <submittedName>
        <fullName evidence="1">Uncharacterized protein</fullName>
    </submittedName>
</protein>
<gene>
    <name evidence="1" type="ORF">NEUTE1DRAFT_14510</name>
</gene>
<feature type="non-terminal residue" evidence="1">
    <location>
        <position position="54"/>
    </location>
</feature>